<reference evidence="1 2" key="1">
    <citation type="submission" date="2018-10" db="EMBL/GenBank/DDBJ databases">
        <authorList>
            <person name="Perry B.J."/>
            <person name="Sullivan J.T."/>
            <person name="Murphy R.J.T."/>
            <person name="Ramsay J.P."/>
            <person name="Ronson C.W."/>
        </authorList>
    </citation>
    <scope>NUCLEOTIDE SEQUENCE [LARGE SCALE GENOMIC DNA]</scope>
    <source>
        <strain evidence="1 2">NZP2014</strain>
    </source>
</reference>
<dbReference type="KEGG" id="merd:EB233_29040"/>
<dbReference type="InterPro" id="IPR038619">
    <property type="entry name" value="MraZ_sf"/>
</dbReference>
<gene>
    <name evidence="1" type="ORF">EB233_29040</name>
</gene>
<organism evidence="1 2">
    <name type="scientific">Mesorhizobium erdmanii</name>
    <dbReference type="NCBI Taxonomy" id="1777866"/>
    <lineage>
        <taxon>Bacteria</taxon>
        <taxon>Pseudomonadati</taxon>
        <taxon>Pseudomonadota</taxon>
        <taxon>Alphaproteobacteria</taxon>
        <taxon>Hyphomicrobiales</taxon>
        <taxon>Phyllobacteriaceae</taxon>
        <taxon>Mesorhizobium</taxon>
    </lineage>
</organism>
<sequence>MKTGRPPSWNPVASLGRAVWTDVLPLASKGRVVLPVFVRAQFDWLSVTGSTLLAVVETGARAEILPWVPHGEKAITDLQSMIDMAEERDKDELALAAMDRFIRMSIDAAGRTILPSPLASYLDAETAGCVRVVMRNSRLWFWSERTWQAERAKRVALLATQASTVIPSSTSDSNASIRQD</sequence>
<name>A0A6M7USK9_9HYPH</name>
<dbReference type="InterPro" id="IPR037914">
    <property type="entry name" value="SpoVT-AbrB_sf"/>
</dbReference>
<evidence type="ECO:0000313" key="2">
    <source>
        <dbReference type="Proteomes" id="UP000503339"/>
    </source>
</evidence>
<dbReference type="AlphaFoldDB" id="A0A6M7USK9"/>
<dbReference type="SUPFAM" id="SSF89447">
    <property type="entry name" value="AbrB/MazE/MraZ-like"/>
    <property type="match status" value="1"/>
</dbReference>
<keyword evidence="2" id="KW-1185">Reference proteome</keyword>
<accession>A0A6M7USK9</accession>
<dbReference type="Gene3D" id="3.40.1550.20">
    <property type="entry name" value="Transcriptional regulator MraZ domain"/>
    <property type="match status" value="1"/>
</dbReference>
<dbReference type="Proteomes" id="UP000503339">
    <property type="component" value="Chromosome"/>
</dbReference>
<evidence type="ECO:0000313" key="1">
    <source>
        <dbReference type="EMBL" id="QKC79048.1"/>
    </source>
</evidence>
<proteinExistence type="predicted"/>
<protein>
    <submittedName>
        <fullName evidence="1">Uncharacterized protein</fullName>
    </submittedName>
</protein>
<dbReference type="EMBL" id="CP033361">
    <property type="protein sequence ID" value="QKC79048.1"/>
    <property type="molecule type" value="Genomic_DNA"/>
</dbReference>